<evidence type="ECO:0000256" key="1">
    <source>
        <dbReference type="SAM" id="MobiDB-lite"/>
    </source>
</evidence>
<feature type="compositionally biased region" description="Basic and acidic residues" evidence="1">
    <location>
        <begin position="97"/>
        <end position="109"/>
    </location>
</feature>
<keyword evidence="3" id="KW-1185">Reference proteome</keyword>
<feature type="compositionally biased region" description="Basic and acidic residues" evidence="1">
    <location>
        <begin position="43"/>
        <end position="69"/>
    </location>
</feature>
<sequence>QNTFNRDTEPSRKMPVARFDLVHNQKRIYEHNETRENPGQIENDMRCNFKEESAKSRRPDPKEISDPKSLKKRKGKEKQITQPEATARTQKVRRRVNKENQDPLREGSKTKRRKKDKKKETKAEIARIHVETLESHIKGGSMP</sequence>
<reference evidence="2 3" key="1">
    <citation type="submission" date="2021-06" db="EMBL/GenBank/DDBJ databases">
        <authorList>
            <person name="Kallberg Y."/>
            <person name="Tangrot J."/>
            <person name="Rosling A."/>
        </authorList>
    </citation>
    <scope>NUCLEOTIDE SEQUENCE [LARGE SCALE GENOMIC DNA]</scope>
    <source>
        <strain evidence="2 3">120-4 pot B 10/14</strain>
    </source>
</reference>
<feature type="compositionally biased region" description="Basic and acidic residues" evidence="1">
    <location>
        <begin position="26"/>
        <end position="36"/>
    </location>
</feature>
<organism evidence="2 3">
    <name type="scientific">Gigaspora margarita</name>
    <dbReference type="NCBI Taxonomy" id="4874"/>
    <lineage>
        <taxon>Eukaryota</taxon>
        <taxon>Fungi</taxon>
        <taxon>Fungi incertae sedis</taxon>
        <taxon>Mucoromycota</taxon>
        <taxon>Glomeromycotina</taxon>
        <taxon>Glomeromycetes</taxon>
        <taxon>Diversisporales</taxon>
        <taxon>Gigasporaceae</taxon>
        <taxon>Gigaspora</taxon>
    </lineage>
</organism>
<name>A0ABN7WKZ1_GIGMA</name>
<feature type="non-terminal residue" evidence="2">
    <location>
        <position position="143"/>
    </location>
</feature>
<dbReference type="Proteomes" id="UP000789901">
    <property type="component" value="Unassembled WGS sequence"/>
</dbReference>
<evidence type="ECO:0000313" key="2">
    <source>
        <dbReference type="EMBL" id="CAG8834879.1"/>
    </source>
</evidence>
<evidence type="ECO:0000313" key="3">
    <source>
        <dbReference type="Proteomes" id="UP000789901"/>
    </source>
</evidence>
<proteinExistence type="predicted"/>
<dbReference type="EMBL" id="CAJVQB010050343">
    <property type="protein sequence ID" value="CAG8834879.1"/>
    <property type="molecule type" value="Genomic_DNA"/>
</dbReference>
<comment type="caution">
    <text evidence="2">The sequence shown here is derived from an EMBL/GenBank/DDBJ whole genome shotgun (WGS) entry which is preliminary data.</text>
</comment>
<gene>
    <name evidence="2" type="ORF">GMARGA_LOCUS32288</name>
</gene>
<protein>
    <submittedName>
        <fullName evidence="2">3539_t:CDS:1</fullName>
    </submittedName>
</protein>
<accession>A0ABN7WKZ1</accession>
<feature type="region of interest" description="Disordered" evidence="1">
    <location>
        <begin position="26"/>
        <end position="125"/>
    </location>
</feature>
<feature type="non-terminal residue" evidence="2">
    <location>
        <position position="1"/>
    </location>
</feature>
<feature type="compositionally biased region" description="Polar residues" evidence="1">
    <location>
        <begin position="80"/>
        <end position="89"/>
    </location>
</feature>